<dbReference type="EMBL" id="JXTH01000053">
    <property type="protein sequence ID" value="KIQ93604.1"/>
    <property type="molecule type" value="Genomic_DNA"/>
</dbReference>
<dbReference type="AlphaFoldDB" id="A0A0D0QVT4"/>
<feature type="domain" description="IrrE N-terminal-like" evidence="1">
    <location>
        <begin position="35"/>
        <end position="148"/>
    </location>
</feature>
<dbReference type="RefSeq" id="WP_032100142.1">
    <property type="nucleotide sequence ID" value="NZ_JXTH01000053.1"/>
</dbReference>
<comment type="caution">
    <text evidence="2">The sequence shown here is derived from an EMBL/GenBank/DDBJ whole genome shotgun (WGS) entry which is preliminary data.</text>
</comment>
<accession>A0A0D0QVT4</accession>
<reference evidence="2 3" key="1">
    <citation type="submission" date="2015-01" db="EMBL/GenBank/DDBJ databases">
        <title>Draft genome of Anoxybacillus thermarum strain AF/04.</title>
        <authorList>
            <person name="Poli A."/>
            <person name="Nicolaus B."/>
            <person name="Chan K.-G."/>
            <person name="Kahar U.M."/>
            <person name="Yaakob A.S."/>
            <person name="Chan C.S."/>
            <person name="Goh K.M."/>
        </authorList>
    </citation>
    <scope>NUCLEOTIDE SEQUENCE [LARGE SCALE GENOMIC DNA]</scope>
    <source>
        <strain evidence="2 3">AF/04</strain>
    </source>
</reference>
<dbReference type="Proteomes" id="UP000032102">
    <property type="component" value="Unassembled WGS sequence"/>
</dbReference>
<keyword evidence="3" id="KW-1185">Reference proteome</keyword>
<dbReference type="Pfam" id="PF06114">
    <property type="entry name" value="Peptidase_M78"/>
    <property type="match status" value="1"/>
</dbReference>
<organism evidence="2 3">
    <name type="scientific">Anoxybacillus thermarum</name>
    <dbReference type="NCBI Taxonomy" id="404937"/>
    <lineage>
        <taxon>Bacteria</taxon>
        <taxon>Bacillati</taxon>
        <taxon>Bacillota</taxon>
        <taxon>Bacilli</taxon>
        <taxon>Bacillales</taxon>
        <taxon>Anoxybacillaceae</taxon>
        <taxon>Anoxybacillus</taxon>
    </lineage>
</organism>
<evidence type="ECO:0000259" key="1">
    <source>
        <dbReference type="Pfam" id="PF06114"/>
    </source>
</evidence>
<protein>
    <recommendedName>
        <fullName evidence="1">IrrE N-terminal-like domain-containing protein</fullName>
    </recommendedName>
</protein>
<proteinExistence type="predicted"/>
<sequence length="165" mass="19692">MYLYKPCDLEKRISEAYQQNGIIYPSQLDEEYIARKFDILLVESKFGSFAEYCDDLKIVGLHNDLELLKRREVFFHEVGHLFLHVGDQSKMADSFRYFQESQTKRFTLFAAIPYHMLTYIDFSQKRDFIVYEMQETFRVPAEICERRMDYIENKMLSAKLASICS</sequence>
<evidence type="ECO:0000313" key="2">
    <source>
        <dbReference type="EMBL" id="KIQ93604.1"/>
    </source>
</evidence>
<dbReference type="PATRIC" id="fig|404937.3.peg.2444"/>
<name>A0A0D0QVT4_9BACL</name>
<evidence type="ECO:0000313" key="3">
    <source>
        <dbReference type="Proteomes" id="UP000032102"/>
    </source>
</evidence>
<dbReference type="InterPro" id="IPR010359">
    <property type="entry name" value="IrrE_HExxH"/>
</dbReference>
<gene>
    <name evidence="2" type="ORF">LH47_02285</name>
</gene>